<comment type="subcellular location">
    <subcellularLocation>
        <location evidence="1 7">Cell membrane</location>
        <topology evidence="1 7">Multi-pass membrane protein</topology>
    </subcellularLocation>
</comment>
<keyword evidence="4 7" id="KW-0812">Transmembrane</keyword>
<evidence type="ECO:0000256" key="5">
    <source>
        <dbReference type="ARBA" id="ARBA00022989"/>
    </source>
</evidence>
<name>A0A4Q9DIR0_9BACL</name>
<comment type="similarity">
    <text evidence="7">Belongs to the binding-protein-dependent transport system permease family.</text>
</comment>
<reference evidence="9 10" key="1">
    <citation type="submission" date="2019-02" db="EMBL/GenBank/DDBJ databases">
        <title>Paenibacillus sp. nov., isolated from surface-sterilized tissue of Thalictrum simplex L.</title>
        <authorList>
            <person name="Tuo L."/>
        </authorList>
    </citation>
    <scope>NUCLEOTIDE SEQUENCE [LARGE SCALE GENOMIC DNA]</scope>
    <source>
        <strain evidence="9 10">N2SHLJ1</strain>
    </source>
</reference>
<dbReference type="CDD" id="cd06261">
    <property type="entry name" value="TM_PBP2"/>
    <property type="match status" value="1"/>
</dbReference>
<feature type="transmembrane region" description="Helical" evidence="7">
    <location>
        <begin position="257"/>
        <end position="276"/>
    </location>
</feature>
<evidence type="ECO:0000313" key="10">
    <source>
        <dbReference type="Proteomes" id="UP000293142"/>
    </source>
</evidence>
<feature type="transmembrane region" description="Helical" evidence="7">
    <location>
        <begin position="12"/>
        <end position="34"/>
    </location>
</feature>
<evidence type="ECO:0000256" key="1">
    <source>
        <dbReference type="ARBA" id="ARBA00004651"/>
    </source>
</evidence>
<dbReference type="InterPro" id="IPR000515">
    <property type="entry name" value="MetI-like"/>
</dbReference>
<keyword evidence="5 7" id="KW-1133">Transmembrane helix</keyword>
<keyword evidence="6 7" id="KW-0472">Membrane</keyword>
<dbReference type="EMBL" id="SIRE01000025">
    <property type="protein sequence ID" value="TBL71605.1"/>
    <property type="molecule type" value="Genomic_DNA"/>
</dbReference>
<dbReference type="Gene3D" id="1.10.3720.10">
    <property type="entry name" value="MetI-like"/>
    <property type="match status" value="1"/>
</dbReference>
<evidence type="ECO:0000256" key="4">
    <source>
        <dbReference type="ARBA" id="ARBA00022692"/>
    </source>
</evidence>
<protein>
    <submittedName>
        <fullName evidence="9">Carbohydrate ABC transporter permease</fullName>
    </submittedName>
</protein>
<gene>
    <name evidence="9" type="ORF">EYB31_29985</name>
</gene>
<evidence type="ECO:0000256" key="7">
    <source>
        <dbReference type="RuleBase" id="RU363032"/>
    </source>
</evidence>
<feature type="transmembrane region" description="Helical" evidence="7">
    <location>
        <begin position="77"/>
        <end position="96"/>
    </location>
</feature>
<dbReference type="Proteomes" id="UP000293142">
    <property type="component" value="Unassembled WGS sequence"/>
</dbReference>
<keyword evidence="3" id="KW-1003">Cell membrane</keyword>
<feature type="transmembrane region" description="Helical" evidence="7">
    <location>
        <begin position="108"/>
        <end position="130"/>
    </location>
</feature>
<keyword evidence="10" id="KW-1185">Reference proteome</keyword>
<evidence type="ECO:0000256" key="3">
    <source>
        <dbReference type="ARBA" id="ARBA00022475"/>
    </source>
</evidence>
<feature type="transmembrane region" description="Helical" evidence="7">
    <location>
        <begin position="181"/>
        <end position="203"/>
    </location>
</feature>
<dbReference type="PROSITE" id="PS51257">
    <property type="entry name" value="PROKAR_LIPOPROTEIN"/>
    <property type="match status" value="1"/>
</dbReference>
<proteinExistence type="inferred from homology"/>
<dbReference type="OrthoDB" id="2563390at2"/>
<dbReference type="PANTHER" id="PTHR43744:SF9">
    <property type="entry name" value="POLYGALACTURONAN_RHAMNOGALACTURONAN TRANSPORT SYSTEM PERMEASE PROTEIN YTCP"/>
    <property type="match status" value="1"/>
</dbReference>
<feature type="transmembrane region" description="Helical" evidence="7">
    <location>
        <begin position="142"/>
        <end position="160"/>
    </location>
</feature>
<accession>A0A4Q9DIR0</accession>
<evidence type="ECO:0000256" key="2">
    <source>
        <dbReference type="ARBA" id="ARBA00022448"/>
    </source>
</evidence>
<organism evidence="9 10">
    <name type="scientific">Paenibacillus thalictri</name>
    <dbReference type="NCBI Taxonomy" id="2527873"/>
    <lineage>
        <taxon>Bacteria</taxon>
        <taxon>Bacillati</taxon>
        <taxon>Bacillota</taxon>
        <taxon>Bacilli</taxon>
        <taxon>Bacillales</taxon>
        <taxon>Paenibacillaceae</taxon>
        <taxon>Paenibacillus</taxon>
    </lineage>
</organism>
<dbReference type="InterPro" id="IPR035906">
    <property type="entry name" value="MetI-like_sf"/>
</dbReference>
<dbReference type="AlphaFoldDB" id="A0A4Q9DIR0"/>
<dbReference type="Pfam" id="PF00528">
    <property type="entry name" value="BPD_transp_1"/>
    <property type="match status" value="1"/>
</dbReference>
<keyword evidence="2 7" id="KW-0813">Transport</keyword>
<dbReference type="PANTHER" id="PTHR43744">
    <property type="entry name" value="ABC TRANSPORTER PERMEASE PROTEIN MG189-RELATED-RELATED"/>
    <property type="match status" value="1"/>
</dbReference>
<dbReference type="GO" id="GO:0055085">
    <property type="term" value="P:transmembrane transport"/>
    <property type="evidence" value="ECO:0007669"/>
    <property type="project" value="InterPro"/>
</dbReference>
<evidence type="ECO:0000256" key="6">
    <source>
        <dbReference type="ARBA" id="ARBA00023136"/>
    </source>
</evidence>
<evidence type="ECO:0000259" key="8">
    <source>
        <dbReference type="PROSITE" id="PS50928"/>
    </source>
</evidence>
<feature type="domain" description="ABC transmembrane type-1" evidence="8">
    <location>
        <begin position="73"/>
        <end position="276"/>
    </location>
</feature>
<evidence type="ECO:0000313" key="9">
    <source>
        <dbReference type="EMBL" id="TBL71605.1"/>
    </source>
</evidence>
<dbReference type="RefSeq" id="WP_131017182.1">
    <property type="nucleotide sequence ID" value="NZ_SIRE01000025.1"/>
</dbReference>
<dbReference type="SUPFAM" id="SSF161098">
    <property type="entry name" value="MetI-like"/>
    <property type="match status" value="1"/>
</dbReference>
<dbReference type="GO" id="GO:0005886">
    <property type="term" value="C:plasma membrane"/>
    <property type="evidence" value="ECO:0007669"/>
    <property type="project" value="UniProtKB-SubCell"/>
</dbReference>
<sequence>MKDTRNESLFYAANYVILTIVALSCLLPIINMIAVSVSNQNAVASGFVSLWPIGFNLDSYKALMKGTDIFRAFQNSVVITLVGVLLSMLFTIMAAYPLSRKYFWGRKGFTMAMVFTMLFSGGLIPTFLLVKALGLVNSYGALWLPGLISTYNMLVMRTFFENIPAEMEEAARIDGCGEMRLLAQIILPLSLPVVATLGLFYGVGFWNAFMNVLIYINDTKLFNLTVLVQKMVQSQQLMQQMNNLQPNDVEAVTPDSIKSAAVIVMIVPMLVVYPLLQKYFVKGVMIGSIKG</sequence>
<comment type="caution">
    <text evidence="9">The sequence shown here is derived from an EMBL/GenBank/DDBJ whole genome shotgun (WGS) entry which is preliminary data.</text>
</comment>
<dbReference type="PROSITE" id="PS50928">
    <property type="entry name" value="ABC_TM1"/>
    <property type="match status" value="1"/>
</dbReference>